<organism evidence="2 3">
    <name type="scientific">Melipona bicolor</name>
    <dbReference type="NCBI Taxonomy" id="60889"/>
    <lineage>
        <taxon>Eukaryota</taxon>
        <taxon>Metazoa</taxon>
        <taxon>Ecdysozoa</taxon>
        <taxon>Arthropoda</taxon>
        <taxon>Hexapoda</taxon>
        <taxon>Insecta</taxon>
        <taxon>Pterygota</taxon>
        <taxon>Neoptera</taxon>
        <taxon>Endopterygota</taxon>
        <taxon>Hymenoptera</taxon>
        <taxon>Apocrita</taxon>
        <taxon>Aculeata</taxon>
        <taxon>Apoidea</taxon>
        <taxon>Anthophila</taxon>
        <taxon>Apidae</taxon>
        <taxon>Melipona</taxon>
    </lineage>
</organism>
<keyword evidence="3" id="KW-1185">Reference proteome</keyword>
<evidence type="ECO:0008006" key="4">
    <source>
        <dbReference type="Google" id="ProtNLM"/>
    </source>
</evidence>
<gene>
    <name evidence="2" type="ORF">K0M31_001954</name>
</gene>
<name>A0AA40GGT9_9HYME</name>
<feature type="region of interest" description="Disordered" evidence="1">
    <location>
        <begin position="1"/>
        <end position="25"/>
    </location>
</feature>
<protein>
    <recommendedName>
        <fullName evidence="4">USP domain-containing protein</fullName>
    </recommendedName>
</protein>
<feature type="compositionally biased region" description="Low complexity" evidence="1">
    <location>
        <begin position="7"/>
        <end position="22"/>
    </location>
</feature>
<proteinExistence type="predicted"/>
<sequence length="218" mass="23805">MAVAMNTASDLTSSSPTAPSTAHQNLHGGIADQFEGSLTNKSVRNRLQAHRDQRCGLNGLRTIGNTCFINSAIRCLEHFTREEVLYNDNEHHHNRDNNNDNVSCRHSNSRSVSRRNCAFAGKQPVVGISSAAGAAPAVKLDRVNRRRAPRADRAAYVQRQLQFVGLVAGGIVREYEGAVRNTPGVQRAPRPVEGYIHPAGPAAGVVFSRESFGQRLRQ</sequence>
<dbReference type="Gene3D" id="3.90.70.10">
    <property type="entry name" value="Cysteine proteinases"/>
    <property type="match status" value="1"/>
</dbReference>
<reference evidence="2" key="1">
    <citation type="submission" date="2021-10" db="EMBL/GenBank/DDBJ databases">
        <title>Melipona bicolor Genome sequencing and assembly.</title>
        <authorList>
            <person name="Araujo N.S."/>
            <person name="Arias M.C."/>
        </authorList>
    </citation>
    <scope>NUCLEOTIDE SEQUENCE</scope>
    <source>
        <strain evidence="2">USP_2M_L1-L4_2017</strain>
        <tissue evidence="2">Whole body</tissue>
    </source>
</reference>
<comment type="caution">
    <text evidence="2">The sequence shown here is derived from an EMBL/GenBank/DDBJ whole genome shotgun (WGS) entry which is preliminary data.</text>
</comment>
<evidence type="ECO:0000313" key="3">
    <source>
        <dbReference type="Proteomes" id="UP001177670"/>
    </source>
</evidence>
<dbReference type="AlphaFoldDB" id="A0AA40GGT9"/>
<dbReference type="EMBL" id="JAHYIQ010000001">
    <property type="protein sequence ID" value="KAK1137444.1"/>
    <property type="molecule type" value="Genomic_DNA"/>
</dbReference>
<dbReference type="Proteomes" id="UP001177670">
    <property type="component" value="Unassembled WGS sequence"/>
</dbReference>
<evidence type="ECO:0000313" key="2">
    <source>
        <dbReference type="EMBL" id="KAK1137444.1"/>
    </source>
</evidence>
<evidence type="ECO:0000256" key="1">
    <source>
        <dbReference type="SAM" id="MobiDB-lite"/>
    </source>
</evidence>
<accession>A0AA40GGT9</accession>